<organism evidence="1 2">
    <name type="scientific">Nannocystis pusilla</name>
    <dbReference type="NCBI Taxonomy" id="889268"/>
    <lineage>
        <taxon>Bacteria</taxon>
        <taxon>Pseudomonadati</taxon>
        <taxon>Myxococcota</taxon>
        <taxon>Polyangia</taxon>
        <taxon>Nannocystales</taxon>
        <taxon>Nannocystaceae</taxon>
        <taxon>Nannocystis</taxon>
    </lineage>
</organism>
<gene>
    <name evidence="1" type="ORF">OV079_24370</name>
</gene>
<comment type="caution">
    <text evidence="1">The sequence shown here is derived from an EMBL/GenBank/DDBJ whole genome shotgun (WGS) entry which is preliminary data.</text>
</comment>
<name>A0A9X3ERR5_9BACT</name>
<proteinExistence type="predicted"/>
<protein>
    <submittedName>
        <fullName evidence="1">Uncharacterized protein</fullName>
    </submittedName>
</protein>
<dbReference type="AlphaFoldDB" id="A0A9X3ERR5"/>
<sequence>MSGSFGESIALASDGATLAVGASLESSASIQIDGDQWNDKAFAAGAVYMFSRAGQTWQQDAYLKAPNAEAVDVLEES</sequence>
<keyword evidence="2" id="KW-1185">Reference proteome</keyword>
<accession>A0A9X3ERR5</accession>
<evidence type="ECO:0000313" key="1">
    <source>
        <dbReference type="EMBL" id="MCY1008641.1"/>
    </source>
</evidence>
<dbReference type="EMBL" id="JAPNKE010000002">
    <property type="protein sequence ID" value="MCY1008641.1"/>
    <property type="molecule type" value="Genomic_DNA"/>
</dbReference>
<reference evidence="1" key="1">
    <citation type="submission" date="2022-11" db="EMBL/GenBank/DDBJ databases">
        <title>Minimal conservation of predation-associated metabolite biosynthetic gene clusters underscores biosynthetic potential of Myxococcota including descriptions for ten novel species: Archangium lansinium sp. nov., Myxococcus landrumus sp. nov., Nannocystis bai.</title>
        <authorList>
            <person name="Ahearne A."/>
            <person name="Stevens C."/>
            <person name="Phillips K."/>
        </authorList>
    </citation>
    <scope>NUCLEOTIDE SEQUENCE</scope>
    <source>
        <strain evidence="1">Na p29</strain>
    </source>
</reference>
<dbReference type="Proteomes" id="UP001150924">
    <property type="component" value="Unassembled WGS sequence"/>
</dbReference>
<evidence type="ECO:0000313" key="2">
    <source>
        <dbReference type="Proteomes" id="UP001150924"/>
    </source>
</evidence>
<dbReference type="RefSeq" id="WP_267771247.1">
    <property type="nucleotide sequence ID" value="NZ_JAPNKE010000002.1"/>
</dbReference>